<comment type="caution">
    <text evidence="7">The sequence shown here is derived from an EMBL/GenBank/DDBJ whole genome shotgun (WGS) entry which is preliminary data.</text>
</comment>
<keyword evidence="8" id="KW-1185">Reference proteome</keyword>
<keyword evidence="4 6" id="KW-1133">Transmembrane helix</keyword>
<dbReference type="NCBIfam" id="TIGR04408">
    <property type="entry name" value="LptG_lptG"/>
    <property type="match status" value="1"/>
</dbReference>
<feature type="transmembrane region" description="Helical" evidence="6">
    <location>
        <begin position="103"/>
        <end position="122"/>
    </location>
</feature>
<organism evidence="7 8">
    <name type="scientific">Phenylobacterium kunshanense</name>
    <dbReference type="NCBI Taxonomy" id="1445034"/>
    <lineage>
        <taxon>Bacteria</taxon>
        <taxon>Pseudomonadati</taxon>
        <taxon>Pseudomonadota</taxon>
        <taxon>Alphaproteobacteria</taxon>
        <taxon>Caulobacterales</taxon>
        <taxon>Caulobacteraceae</taxon>
        <taxon>Phenylobacterium</taxon>
    </lineage>
</organism>
<evidence type="ECO:0000256" key="5">
    <source>
        <dbReference type="ARBA" id="ARBA00023136"/>
    </source>
</evidence>
<dbReference type="OrthoDB" id="9798468at2"/>
<evidence type="ECO:0000256" key="1">
    <source>
        <dbReference type="ARBA" id="ARBA00004651"/>
    </source>
</evidence>
<keyword evidence="2" id="KW-1003">Cell membrane</keyword>
<proteinExistence type="predicted"/>
<accession>A0A328BS21</accession>
<feature type="transmembrane region" description="Helical" evidence="6">
    <location>
        <begin position="12"/>
        <end position="36"/>
    </location>
</feature>
<gene>
    <name evidence="7" type="primary">lptG</name>
    <name evidence="7" type="ORF">DJ019_01125</name>
</gene>
<protein>
    <submittedName>
        <fullName evidence="7">LPS export ABC transporter permease LptG</fullName>
    </submittedName>
</protein>
<dbReference type="PANTHER" id="PTHR33529:SF2">
    <property type="entry name" value="LIPOPOLYSACCHARIDE EXPORT SYSTEM PERMEASE PROTEIN LPTG"/>
    <property type="match status" value="1"/>
</dbReference>
<feature type="transmembrane region" description="Helical" evidence="6">
    <location>
        <begin position="339"/>
        <end position="363"/>
    </location>
</feature>
<dbReference type="InterPro" id="IPR005495">
    <property type="entry name" value="LptG/LptF_permease"/>
</dbReference>
<evidence type="ECO:0000256" key="4">
    <source>
        <dbReference type="ARBA" id="ARBA00022989"/>
    </source>
</evidence>
<keyword evidence="3 6" id="KW-0812">Transmembrane</keyword>
<dbReference type="GO" id="GO:0043190">
    <property type="term" value="C:ATP-binding cassette (ABC) transporter complex"/>
    <property type="evidence" value="ECO:0007669"/>
    <property type="project" value="InterPro"/>
</dbReference>
<reference evidence="7 8" key="1">
    <citation type="submission" date="2018-05" db="EMBL/GenBank/DDBJ databases">
        <authorList>
            <person name="Lanie J.A."/>
            <person name="Ng W.-L."/>
            <person name="Kazmierczak K.M."/>
            <person name="Andrzejewski T.M."/>
            <person name="Davidsen T.M."/>
            <person name="Wayne K.J."/>
            <person name="Tettelin H."/>
            <person name="Glass J.I."/>
            <person name="Rusch D."/>
            <person name="Podicherti R."/>
            <person name="Tsui H.-C.T."/>
            <person name="Winkler M.E."/>
        </authorList>
    </citation>
    <scope>NUCLEOTIDE SEQUENCE [LARGE SCALE GENOMIC DNA]</scope>
    <source>
        <strain evidence="7 8">BUT-10</strain>
    </source>
</reference>
<evidence type="ECO:0000256" key="6">
    <source>
        <dbReference type="SAM" id="Phobius"/>
    </source>
</evidence>
<evidence type="ECO:0000256" key="2">
    <source>
        <dbReference type="ARBA" id="ARBA00022475"/>
    </source>
</evidence>
<evidence type="ECO:0000313" key="7">
    <source>
        <dbReference type="EMBL" id="RAK68654.1"/>
    </source>
</evidence>
<feature type="transmembrane region" description="Helical" evidence="6">
    <location>
        <begin position="64"/>
        <end position="82"/>
    </location>
</feature>
<dbReference type="PANTHER" id="PTHR33529">
    <property type="entry name" value="SLR0882 PROTEIN-RELATED"/>
    <property type="match status" value="1"/>
</dbReference>
<dbReference type="RefSeq" id="WP_111274146.1">
    <property type="nucleotide sequence ID" value="NZ_QFYS01000001.1"/>
</dbReference>
<feature type="transmembrane region" description="Helical" evidence="6">
    <location>
        <begin position="280"/>
        <end position="300"/>
    </location>
</feature>
<dbReference type="Proteomes" id="UP000249524">
    <property type="component" value="Unassembled WGS sequence"/>
</dbReference>
<dbReference type="AlphaFoldDB" id="A0A328BS21"/>
<sequence length="367" mass="39442">MMGLGRIERYVAGYVLLGVATSLAILSSVVLLIQFVELTSQVGTRADVGADSIFQLTLLRLPSLMQILLPFCFLFGCMGAFVGLNRRSELVAMRAAGVSAWRFILPSAAAAFVLGILAVGGLNPLSAALNARFEAQRARLMENYLGDQPQDIWLRQGDDTSQIVIHARDRDLQGSVPTLKGVSLFIYEKNPSGRLEFRRRLEAAEATLMPGFWRLKDVREASAGDSSIRSATLSIRSTLDAEAAMESLASPEAIAFWRLPRAIRLTEQAGFSGSGYRLRLHQLLATPLLFAAMSILAAAFSLRLARLGGLAGLAGAGVALGFVMFFLNQFAGALAKADIIPLFAAAWAPAVVALLFGITLLCYTEDG</sequence>
<keyword evidence="5 6" id="KW-0472">Membrane</keyword>
<name>A0A328BS21_9CAUL</name>
<evidence type="ECO:0000256" key="3">
    <source>
        <dbReference type="ARBA" id="ARBA00022692"/>
    </source>
</evidence>
<comment type="subcellular location">
    <subcellularLocation>
        <location evidence="1">Cell membrane</location>
        <topology evidence="1">Multi-pass membrane protein</topology>
    </subcellularLocation>
</comment>
<dbReference type="EMBL" id="QFYS01000001">
    <property type="protein sequence ID" value="RAK68654.1"/>
    <property type="molecule type" value="Genomic_DNA"/>
</dbReference>
<dbReference type="GO" id="GO:0055085">
    <property type="term" value="P:transmembrane transport"/>
    <property type="evidence" value="ECO:0007669"/>
    <property type="project" value="InterPro"/>
</dbReference>
<dbReference type="GO" id="GO:0015920">
    <property type="term" value="P:lipopolysaccharide transport"/>
    <property type="evidence" value="ECO:0007669"/>
    <property type="project" value="TreeGrafter"/>
</dbReference>
<dbReference type="InterPro" id="IPR030923">
    <property type="entry name" value="LptG"/>
</dbReference>
<evidence type="ECO:0000313" key="8">
    <source>
        <dbReference type="Proteomes" id="UP000249524"/>
    </source>
</evidence>
<feature type="transmembrane region" description="Helical" evidence="6">
    <location>
        <begin position="307"/>
        <end position="327"/>
    </location>
</feature>
<dbReference type="Pfam" id="PF03739">
    <property type="entry name" value="LptF_LptG"/>
    <property type="match status" value="1"/>
</dbReference>